<gene>
    <name evidence="2" type="primary">paaG</name>
    <name evidence="2" type="ORF">GCM10011529_24600</name>
</gene>
<dbReference type="PANTHER" id="PTHR43802">
    <property type="entry name" value="ENOYL-COA HYDRATASE"/>
    <property type="match status" value="1"/>
</dbReference>
<evidence type="ECO:0000256" key="1">
    <source>
        <dbReference type="ARBA" id="ARBA00005254"/>
    </source>
</evidence>
<dbReference type="Gene3D" id="1.10.12.10">
    <property type="entry name" value="Lyase 2-enoyl-coa Hydratase, Chain A, domain 2"/>
    <property type="match status" value="1"/>
</dbReference>
<dbReference type="Gene3D" id="3.90.226.10">
    <property type="entry name" value="2-enoyl-CoA Hydratase, Chain A, domain 1"/>
    <property type="match status" value="1"/>
</dbReference>
<comment type="similarity">
    <text evidence="1">Belongs to the enoyl-CoA hydratase/isomerase family.</text>
</comment>
<evidence type="ECO:0000313" key="2">
    <source>
        <dbReference type="EMBL" id="GGE17190.1"/>
    </source>
</evidence>
<dbReference type="EMBL" id="BMJM01000009">
    <property type="protein sequence ID" value="GGE17190.1"/>
    <property type="molecule type" value="Genomic_DNA"/>
</dbReference>
<name>A0A916ZWR9_9SPHN</name>
<dbReference type="RefSeq" id="WP_188763263.1">
    <property type="nucleotide sequence ID" value="NZ_BMJM01000009.1"/>
</dbReference>
<dbReference type="InterPro" id="IPR001753">
    <property type="entry name" value="Enoyl-CoA_hydra/iso"/>
</dbReference>
<dbReference type="SUPFAM" id="SSF52096">
    <property type="entry name" value="ClpP/crotonase"/>
    <property type="match status" value="1"/>
</dbReference>
<dbReference type="AlphaFoldDB" id="A0A916ZWR9"/>
<sequence length="264" mass="28403">MSEDVLYAVADNVAVITLNRPERRNALNWNAYAMLEAALRRASADEEVRCVIVTGADPAFCSGDDVHEIMAGPKNFAATHAARTTVTFQPTPAAMAALECEKPMIAAVNGAAIGWGIELALYADIRIASEAARFSEMFIKRGLVCDVGGFYRMPAIVGPAKAAELLFTGDVITAAEALRIGLVREVVPHAELMTAAQALAARIAANPPLALRFMKQGLARAAYGDPREMGAWAIETIRRLMDTEDHKEGVASFIEKRALVFTGR</sequence>
<accession>A0A916ZWR9</accession>
<evidence type="ECO:0000313" key="3">
    <source>
        <dbReference type="Proteomes" id="UP000635071"/>
    </source>
</evidence>
<dbReference type="CDD" id="cd06558">
    <property type="entry name" value="crotonase-like"/>
    <property type="match status" value="1"/>
</dbReference>
<comment type="caution">
    <text evidence="2">The sequence shown here is derived from an EMBL/GenBank/DDBJ whole genome shotgun (WGS) entry which is preliminary data.</text>
</comment>
<organism evidence="2 3">
    <name type="scientific">Sandarakinorhabdus glacialis</name>
    <dbReference type="NCBI Taxonomy" id="1614636"/>
    <lineage>
        <taxon>Bacteria</taxon>
        <taxon>Pseudomonadati</taxon>
        <taxon>Pseudomonadota</taxon>
        <taxon>Alphaproteobacteria</taxon>
        <taxon>Sphingomonadales</taxon>
        <taxon>Sphingosinicellaceae</taxon>
        <taxon>Sandarakinorhabdus</taxon>
    </lineage>
</organism>
<reference evidence="2" key="2">
    <citation type="submission" date="2020-09" db="EMBL/GenBank/DDBJ databases">
        <authorList>
            <person name="Sun Q."/>
            <person name="Zhou Y."/>
        </authorList>
    </citation>
    <scope>NUCLEOTIDE SEQUENCE</scope>
    <source>
        <strain evidence="2">CGMCC 1.15519</strain>
    </source>
</reference>
<keyword evidence="3" id="KW-1185">Reference proteome</keyword>
<dbReference type="PANTHER" id="PTHR43802:SF1">
    <property type="entry name" value="IP11341P-RELATED"/>
    <property type="match status" value="1"/>
</dbReference>
<dbReference type="GO" id="GO:0003824">
    <property type="term" value="F:catalytic activity"/>
    <property type="evidence" value="ECO:0007669"/>
    <property type="project" value="UniProtKB-ARBA"/>
</dbReference>
<dbReference type="Proteomes" id="UP000635071">
    <property type="component" value="Unassembled WGS sequence"/>
</dbReference>
<protein>
    <submittedName>
        <fullName evidence="2">Enoyl-CoA hydratase</fullName>
    </submittedName>
</protein>
<dbReference type="InterPro" id="IPR029045">
    <property type="entry name" value="ClpP/crotonase-like_dom_sf"/>
</dbReference>
<reference evidence="2" key="1">
    <citation type="journal article" date="2014" name="Int. J. Syst. Evol. Microbiol.">
        <title>Complete genome sequence of Corynebacterium casei LMG S-19264T (=DSM 44701T), isolated from a smear-ripened cheese.</title>
        <authorList>
            <consortium name="US DOE Joint Genome Institute (JGI-PGF)"/>
            <person name="Walter F."/>
            <person name="Albersmeier A."/>
            <person name="Kalinowski J."/>
            <person name="Ruckert C."/>
        </authorList>
    </citation>
    <scope>NUCLEOTIDE SEQUENCE</scope>
    <source>
        <strain evidence="2">CGMCC 1.15519</strain>
    </source>
</reference>
<proteinExistence type="inferred from homology"/>
<dbReference type="InterPro" id="IPR014748">
    <property type="entry name" value="Enoyl-CoA_hydra_C"/>
</dbReference>
<dbReference type="Pfam" id="PF00378">
    <property type="entry name" value="ECH_1"/>
    <property type="match status" value="1"/>
</dbReference>